<feature type="signal peptide" evidence="1">
    <location>
        <begin position="1"/>
        <end position="24"/>
    </location>
</feature>
<comment type="caution">
    <text evidence="2">The sequence shown here is derived from an EMBL/GenBank/DDBJ whole genome shotgun (WGS) entry which is preliminary data.</text>
</comment>
<protein>
    <recommendedName>
        <fullName evidence="4">Secreted protein</fullName>
    </recommendedName>
</protein>
<keyword evidence="3" id="KW-1185">Reference proteome</keyword>
<organism evidence="2 3">
    <name type="scientific">Patagioenas fasciata monilis</name>
    <dbReference type="NCBI Taxonomy" id="372326"/>
    <lineage>
        <taxon>Eukaryota</taxon>
        <taxon>Metazoa</taxon>
        <taxon>Chordata</taxon>
        <taxon>Craniata</taxon>
        <taxon>Vertebrata</taxon>
        <taxon>Euteleostomi</taxon>
        <taxon>Archelosauria</taxon>
        <taxon>Archosauria</taxon>
        <taxon>Dinosauria</taxon>
        <taxon>Saurischia</taxon>
        <taxon>Theropoda</taxon>
        <taxon>Coelurosauria</taxon>
        <taxon>Aves</taxon>
        <taxon>Neognathae</taxon>
        <taxon>Neoaves</taxon>
        <taxon>Columbimorphae</taxon>
        <taxon>Columbiformes</taxon>
        <taxon>Columbidae</taxon>
        <taxon>Patagioenas</taxon>
    </lineage>
</organism>
<dbReference type="AlphaFoldDB" id="A0A1V4K7L1"/>
<keyword evidence="1" id="KW-0732">Signal</keyword>
<evidence type="ECO:0000313" key="3">
    <source>
        <dbReference type="Proteomes" id="UP000190648"/>
    </source>
</evidence>
<proteinExistence type="predicted"/>
<evidence type="ECO:0000256" key="1">
    <source>
        <dbReference type="SAM" id="SignalP"/>
    </source>
</evidence>
<evidence type="ECO:0000313" key="2">
    <source>
        <dbReference type="EMBL" id="OPJ80424.1"/>
    </source>
</evidence>
<accession>A0A1V4K7L1</accession>
<evidence type="ECO:0008006" key="4">
    <source>
        <dbReference type="Google" id="ProtNLM"/>
    </source>
</evidence>
<feature type="chain" id="PRO_5012912025" description="Secreted protein" evidence="1">
    <location>
        <begin position="25"/>
        <end position="101"/>
    </location>
</feature>
<dbReference type="Proteomes" id="UP000190648">
    <property type="component" value="Unassembled WGS sequence"/>
</dbReference>
<sequence>MPARGALWRWWTWRLAFTWWVTHARRKVDLGDKGRVWMVRGMNPSLQQCQKPQEKTGTQRCCTFAGLGSAERSRRAAALTGAKEMVPVSKLAISIGKTDKK</sequence>
<gene>
    <name evidence="2" type="ORF">AV530_010743</name>
</gene>
<reference evidence="2 3" key="1">
    <citation type="submission" date="2016-02" db="EMBL/GenBank/DDBJ databases">
        <title>Band-tailed pigeon sequencing and assembly.</title>
        <authorList>
            <person name="Soares A.E."/>
            <person name="Novak B.J."/>
            <person name="Rice E.S."/>
            <person name="O'Connell B."/>
            <person name="Chang D."/>
            <person name="Weber S."/>
            <person name="Shapiro B."/>
        </authorList>
    </citation>
    <scope>NUCLEOTIDE SEQUENCE [LARGE SCALE GENOMIC DNA]</scope>
    <source>
        <strain evidence="2">BTP2013</strain>
        <tissue evidence="2">Blood</tissue>
    </source>
</reference>
<name>A0A1V4K7L1_PATFA</name>
<dbReference type="EMBL" id="LSYS01004200">
    <property type="protein sequence ID" value="OPJ80424.1"/>
    <property type="molecule type" value="Genomic_DNA"/>
</dbReference>